<gene>
    <name evidence="2" type="ORF">Air01nite_27110</name>
</gene>
<dbReference type="RefSeq" id="WP_203702494.1">
    <property type="nucleotide sequence ID" value="NZ_BAAALU010000001.1"/>
</dbReference>
<dbReference type="EMBL" id="BONC01000016">
    <property type="protein sequence ID" value="GIF56616.1"/>
    <property type="molecule type" value="Genomic_DNA"/>
</dbReference>
<sequence length="278" mass="28203">MPSFATPEPIAATVEVAGAHVRVVATDRADTVVTVEPIDAASRKDAKVAEKTKVDFAAGRLSVKTTTSGDKAGSVAITIDLPAGSSLAAYLAHSDIRADGVLGDSDLHMASGQVRLDRVSALRANIASGQVAVGHVAGRADVDGGAFDLRIGEVEGPAAVENSGGRAWIGHAHADLSLRSASCDFDVDRADAGVTAGTASGGIRIGRMTRGQADLSNGSGNIEVGISENSTAYVAVKSERGSVRDYVSSGGGAKPSGDEVTVHARTRHGDIIIRPAAD</sequence>
<dbReference type="InterPro" id="IPR025164">
    <property type="entry name" value="Toastrack_DUF4097"/>
</dbReference>
<dbReference type="Proteomes" id="UP000624325">
    <property type="component" value="Unassembled WGS sequence"/>
</dbReference>
<feature type="domain" description="DUF4097" evidence="1">
    <location>
        <begin position="14"/>
        <end position="273"/>
    </location>
</feature>
<evidence type="ECO:0000313" key="3">
    <source>
        <dbReference type="Proteomes" id="UP000624325"/>
    </source>
</evidence>
<dbReference type="Pfam" id="PF13349">
    <property type="entry name" value="DUF4097"/>
    <property type="match status" value="1"/>
</dbReference>
<evidence type="ECO:0000259" key="1">
    <source>
        <dbReference type="Pfam" id="PF13349"/>
    </source>
</evidence>
<evidence type="ECO:0000313" key="2">
    <source>
        <dbReference type="EMBL" id="GIF56616.1"/>
    </source>
</evidence>
<protein>
    <recommendedName>
        <fullName evidence="1">DUF4097 domain-containing protein</fullName>
    </recommendedName>
</protein>
<reference evidence="2 3" key="1">
    <citation type="submission" date="2021-01" db="EMBL/GenBank/DDBJ databases">
        <title>Whole genome shotgun sequence of Asanoa iriomotensis NBRC 100142.</title>
        <authorList>
            <person name="Komaki H."/>
            <person name="Tamura T."/>
        </authorList>
    </citation>
    <scope>NUCLEOTIDE SEQUENCE [LARGE SCALE GENOMIC DNA]</scope>
    <source>
        <strain evidence="2 3">NBRC 100142</strain>
    </source>
</reference>
<organism evidence="2 3">
    <name type="scientific">Asanoa iriomotensis</name>
    <dbReference type="NCBI Taxonomy" id="234613"/>
    <lineage>
        <taxon>Bacteria</taxon>
        <taxon>Bacillati</taxon>
        <taxon>Actinomycetota</taxon>
        <taxon>Actinomycetes</taxon>
        <taxon>Micromonosporales</taxon>
        <taxon>Micromonosporaceae</taxon>
        <taxon>Asanoa</taxon>
    </lineage>
</organism>
<accession>A0ABQ4C1F7</accession>
<keyword evidence="3" id="KW-1185">Reference proteome</keyword>
<name>A0ABQ4C1F7_9ACTN</name>
<comment type="caution">
    <text evidence="2">The sequence shown here is derived from an EMBL/GenBank/DDBJ whole genome shotgun (WGS) entry which is preliminary data.</text>
</comment>
<proteinExistence type="predicted"/>